<feature type="region of interest" description="Disordered" evidence="2">
    <location>
        <begin position="226"/>
        <end position="274"/>
    </location>
</feature>
<keyword evidence="4" id="KW-1185">Reference proteome</keyword>
<evidence type="ECO:0000313" key="3">
    <source>
        <dbReference type="EMBL" id="CAG8957449.1"/>
    </source>
</evidence>
<feature type="compositionally biased region" description="Polar residues" evidence="2">
    <location>
        <begin position="292"/>
        <end position="304"/>
    </location>
</feature>
<feature type="region of interest" description="Disordered" evidence="2">
    <location>
        <begin position="33"/>
        <end position="146"/>
    </location>
</feature>
<dbReference type="OrthoDB" id="5367584at2759"/>
<accession>A0A9N9L0X3</accession>
<organism evidence="3 4">
    <name type="scientific">Hymenoscyphus fraxineus</name>
    <dbReference type="NCBI Taxonomy" id="746836"/>
    <lineage>
        <taxon>Eukaryota</taxon>
        <taxon>Fungi</taxon>
        <taxon>Dikarya</taxon>
        <taxon>Ascomycota</taxon>
        <taxon>Pezizomycotina</taxon>
        <taxon>Leotiomycetes</taxon>
        <taxon>Helotiales</taxon>
        <taxon>Helotiaceae</taxon>
        <taxon>Hymenoscyphus</taxon>
    </lineage>
</organism>
<feature type="compositionally biased region" description="Polar residues" evidence="2">
    <location>
        <begin position="33"/>
        <end position="49"/>
    </location>
</feature>
<dbReference type="InterPro" id="IPR024312">
    <property type="entry name" value="TACC_fungi"/>
</dbReference>
<keyword evidence="1" id="KW-0175">Coiled coil</keyword>
<comment type="caution">
    <text evidence="3">The sequence shown here is derived from an EMBL/GenBank/DDBJ whole genome shotgun (WGS) entry which is preliminary data.</text>
</comment>
<gene>
    <name evidence="3" type="ORF">HYFRA_00011430</name>
</gene>
<dbReference type="PANTHER" id="PTHR18937">
    <property type="entry name" value="STRUCTURAL MAINTENANCE OF CHROMOSOMES SMC FAMILY MEMBER"/>
    <property type="match status" value="1"/>
</dbReference>
<dbReference type="Pfam" id="PF12709">
    <property type="entry name" value="Fungal_TACC"/>
    <property type="match status" value="1"/>
</dbReference>
<sequence length="751" mass="83075">MARPLSETSDMALNAMQTSRDDYDVVAYTTQSQNHTNMTANDSDSSVGPASSPFIPNVADSADLENMSPNKLTLLRLATTSPVEREREPSPLRLLKSRAEPTSTPSSPRRSDSIKSPRKMSDKRFPVKPSISSPPLQPQPQPDTQAAPVETTLKIDDVLRNNEGLTKAIAILEDGDSENESLHAEGIHTEMGRERAVSYDEHSIDETMISTFSDFSAIPDMTSFAKIGHNPMKSSTLQPTPRRNPLNANTPAKARRPMSYSPSPTPRAHNYEQYSRDDGHTENLLDFTEQFNTFSGRNRPSPSKNGRHSPSKQDTLPDMSSAFPSTPSMNRHTMSNLLDFDIPPAPTPRSMPSITPRELESLKSGFLSEISSLKASLSGKEAEVNSLKTAVGDAEKRVGESMEQVREERDLKEQLNAEKEEWEKRGREMEAVLRNVKEEILHGERERDELEGRLEETERRREAAEVMAQEAESKLAAMRAGKAPPVSESSNPRPGECVCGGRTVEIAVEKVSRELHTLYKDKHETKVAALKKSYERRWDKKVTELENQVEDLTRENEELRRDATMTRVDPKVAAQAAEDLEKQVARDARAKEMEAELEGLSQVVQSVKRDNSDLRRMLDEERVEKGKLVQAVDEMIPLVAAFDDMLADMSNQPTVTSPAAKRQSNVDHLRGSISKASGLRAPSSVSKPTGESRIGRGGFGMPAGNLDKRNSTLGSRPGSGMGYSRPGSGMGYRSGIMNSIERMGSHKGRGE</sequence>
<name>A0A9N9L0X3_9HELO</name>
<evidence type="ECO:0000256" key="1">
    <source>
        <dbReference type="SAM" id="Coils"/>
    </source>
</evidence>
<evidence type="ECO:0000256" key="2">
    <source>
        <dbReference type="SAM" id="MobiDB-lite"/>
    </source>
</evidence>
<dbReference type="Proteomes" id="UP000696280">
    <property type="component" value="Unassembled WGS sequence"/>
</dbReference>
<feature type="region of interest" description="Disordered" evidence="2">
    <location>
        <begin position="674"/>
        <end position="751"/>
    </location>
</feature>
<dbReference type="EMBL" id="CAJVRL010000079">
    <property type="protein sequence ID" value="CAG8957449.1"/>
    <property type="molecule type" value="Genomic_DNA"/>
</dbReference>
<feature type="compositionally biased region" description="Basic and acidic residues" evidence="2">
    <location>
        <begin position="109"/>
        <end position="125"/>
    </location>
</feature>
<feature type="region of interest" description="Disordered" evidence="2">
    <location>
        <begin position="292"/>
        <end position="327"/>
    </location>
</feature>
<reference evidence="3" key="1">
    <citation type="submission" date="2021-07" db="EMBL/GenBank/DDBJ databases">
        <authorList>
            <person name="Durling M."/>
        </authorList>
    </citation>
    <scope>NUCLEOTIDE SEQUENCE</scope>
</reference>
<protein>
    <submittedName>
        <fullName evidence="3">Uncharacterized protein</fullName>
    </submittedName>
</protein>
<dbReference type="AlphaFoldDB" id="A0A9N9L0X3"/>
<feature type="compositionally biased region" description="Polar residues" evidence="2">
    <location>
        <begin position="232"/>
        <end position="250"/>
    </location>
</feature>
<feature type="region of interest" description="Disordered" evidence="2">
    <location>
        <begin position="445"/>
        <end position="497"/>
    </location>
</feature>
<feature type="compositionally biased region" description="Basic and acidic residues" evidence="2">
    <location>
        <begin position="445"/>
        <end position="464"/>
    </location>
</feature>
<evidence type="ECO:0000313" key="4">
    <source>
        <dbReference type="Proteomes" id="UP000696280"/>
    </source>
</evidence>
<proteinExistence type="predicted"/>
<feature type="coiled-coil region" evidence="1">
    <location>
        <begin position="535"/>
        <end position="624"/>
    </location>
</feature>